<proteinExistence type="predicted"/>
<dbReference type="Proteomes" id="UP000886722">
    <property type="component" value="Unassembled WGS sequence"/>
</dbReference>
<evidence type="ECO:0000313" key="2">
    <source>
        <dbReference type="Proteomes" id="UP000886722"/>
    </source>
</evidence>
<reference evidence="1" key="2">
    <citation type="journal article" date="2021" name="PeerJ">
        <title>Extensive microbial diversity within the chicken gut microbiome revealed by metagenomics and culture.</title>
        <authorList>
            <person name="Gilroy R."/>
            <person name="Ravi A."/>
            <person name="Getino M."/>
            <person name="Pursley I."/>
            <person name="Horton D.L."/>
            <person name="Alikhan N.F."/>
            <person name="Baker D."/>
            <person name="Gharbi K."/>
            <person name="Hall N."/>
            <person name="Watson M."/>
            <person name="Adriaenssens E.M."/>
            <person name="Foster-Nyarko E."/>
            <person name="Jarju S."/>
            <person name="Secka A."/>
            <person name="Antonio M."/>
            <person name="Oren A."/>
            <person name="Chaudhuri R.R."/>
            <person name="La Ragione R."/>
            <person name="Hildebrand F."/>
            <person name="Pallen M.J."/>
        </authorList>
    </citation>
    <scope>NUCLEOTIDE SEQUENCE</scope>
    <source>
        <strain evidence="1">21143</strain>
    </source>
</reference>
<protein>
    <submittedName>
        <fullName evidence="1">Uncharacterized protein</fullName>
    </submittedName>
</protein>
<accession>A0A9D1KDN8</accession>
<sequence length="155" mass="17728">MEKLRRSHWVKLFFIMCLLVQGLLLFPHHHHSGTTAACFNTWHCTGQHHHNLSNIPFHSENDGCCDHNHRNAQIPCSHQSSLTVPSRPDLLPVPDQIILHTTDAVLHILVSCRECQQQYDECRVTLLIQECPEKPDTYLKYSIKALPSRAGTHIA</sequence>
<dbReference type="EMBL" id="DVKT01000037">
    <property type="protein sequence ID" value="HIT39401.1"/>
    <property type="molecule type" value="Genomic_DNA"/>
</dbReference>
<organism evidence="1 2">
    <name type="scientific">Candidatus Caccoplasma intestinavium</name>
    <dbReference type="NCBI Taxonomy" id="2840716"/>
    <lineage>
        <taxon>Bacteria</taxon>
        <taxon>Pseudomonadati</taxon>
        <taxon>Bacteroidota</taxon>
        <taxon>Bacteroidia</taxon>
        <taxon>Bacteroidales</taxon>
        <taxon>Bacteroidaceae</taxon>
        <taxon>Bacteroidaceae incertae sedis</taxon>
        <taxon>Candidatus Caccoplasma</taxon>
    </lineage>
</organism>
<gene>
    <name evidence="1" type="ORF">IAD06_05130</name>
</gene>
<name>A0A9D1KDN8_9BACT</name>
<reference evidence="1" key="1">
    <citation type="submission" date="2020-10" db="EMBL/GenBank/DDBJ databases">
        <authorList>
            <person name="Gilroy R."/>
        </authorList>
    </citation>
    <scope>NUCLEOTIDE SEQUENCE</scope>
    <source>
        <strain evidence="1">21143</strain>
    </source>
</reference>
<dbReference type="AlphaFoldDB" id="A0A9D1KDN8"/>
<comment type="caution">
    <text evidence="1">The sequence shown here is derived from an EMBL/GenBank/DDBJ whole genome shotgun (WGS) entry which is preliminary data.</text>
</comment>
<evidence type="ECO:0000313" key="1">
    <source>
        <dbReference type="EMBL" id="HIT39401.1"/>
    </source>
</evidence>